<dbReference type="SUPFAM" id="SSF48695">
    <property type="entry name" value="Multiheme cytochromes"/>
    <property type="match status" value="1"/>
</dbReference>
<dbReference type="OrthoDB" id="9814800at2"/>
<protein>
    <recommendedName>
        <fullName evidence="2">Cytochrome c-552/4 domain-containing protein</fullName>
    </recommendedName>
</protein>
<dbReference type="CDD" id="cd08168">
    <property type="entry name" value="Cytochrom_C3"/>
    <property type="match status" value="1"/>
</dbReference>
<dbReference type="InterPro" id="IPR051829">
    <property type="entry name" value="Multiheme_Cytochr_ET"/>
</dbReference>
<dbReference type="Proteomes" id="UP000434044">
    <property type="component" value="Unassembled WGS sequence"/>
</dbReference>
<dbReference type="Pfam" id="PF13447">
    <property type="entry name" value="Multi-haem_cyto"/>
    <property type="match status" value="1"/>
</dbReference>
<feature type="domain" description="Cytochrome c-552/4" evidence="2">
    <location>
        <begin position="41"/>
        <end position="78"/>
    </location>
</feature>
<evidence type="ECO:0000313" key="4">
    <source>
        <dbReference type="Proteomes" id="UP000434044"/>
    </source>
</evidence>
<sequence length="488" mass="53365">MRKGFETIGGQWVGVLVLLGWMLAGPALAEPVKLDPRHWGHEAGEKCVSCHSKASSGLASQWRESAHHAAGVNCMDCHQAERSDPDSMVHEGQIIATIVSPKDCGRCHQKEYEEQQGSVHAEAFALIEARLPALADHVGGPIMRAASCDQCHGSRVGVQGDGRLDPATWPNSGIGRINPDGSKGSCSACHGRHRFSKAQAREPEACVRCHSGPDSPDKEIFEASKHGMVYAAHRHEMNLDAPEWVAGRDYTAAPTCVTCHMGAAGKLPSTHDVGMRNAWSLNSPVSNRQFLVVFEDGAKMELPEGAEIPKRGAELTRLDGTVGQVKTLAAPDRRRQAMSMVCLECHAKSFTESFMSQFDAVVELFNDKFGRPARDVMAGLYAAELLTPTPFDEPIEFTYWELWHDEGARARHGASMMSPNHAWWEGMYVVGRNFYARFLPEARAIAGERADELVDAVIGAVESHQWLNDPGQSSPILGFARDTHEEAE</sequence>
<name>A0A6N8EBV8_9GAMM</name>
<dbReference type="InterPro" id="IPR036280">
    <property type="entry name" value="Multihaem_cyt_sf"/>
</dbReference>
<evidence type="ECO:0000256" key="1">
    <source>
        <dbReference type="ARBA" id="ARBA00022729"/>
    </source>
</evidence>
<reference evidence="3 4" key="1">
    <citation type="submission" date="2019-11" db="EMBL/GenBank/DDBJ databases">
        <title>Whole-genome sequence of the anaerobic purple sulfur bacterium Allochromatium palmeri DSM 15591.</title>
        <authorList>
            <person name="Kyndt J.A."/>
            <person name="Meyer T.E."/>
        </authorList>
    </citation>
    <scope>NUCLEOTIDE SEQUENCE [LARGE SCALE GENOMIC DNA]</scope>
    <source>
        <strain evidence="3 4">DSM 15591</strain>
    </source>
</reference>
<dbReference type="PANTHER" id="PTHR35038">
    <property type="entry name" value="DISSIMILATORY SULFITE REDUCTASE SIRA"/>
    <property type="match status" value="1"/>
</dbReference>
<keyword evidence="4" id="KW-1185">Reference proteome</keyword>
<dbReference type="EMBL" id="WNKT01000012">
    <property type="protein sequence ID" value="MTW20990.1"/>
    <property type="molecule type" value="Genomic_DNA"/>
</dbReference>
<dbReference type="InterPro" id="IPR023155">
    <property type="entry name" value="Cyt_c-552/4"/>
</dbReference>
<proteinExistence type="predicted"/>
<evidence type="ECO:0000259" key="2">
    <source>
        <dbReference type="Pfam" id="PF13435"/>
    </source>
</evidence>
<dbReference type="Gene3D" id="1.20.850.10">
    <property type="entry name" value="Hydroxylamine Oxidoreductase, Chain A, domain 2"/>
    <property type="match status" value="1"/>
</dbReference>
<dbReference type="Gene3D" id="1.10.780.10">
    <property type="entry name" value="Hydroxylamine Oxidoreductase, Chain A, domain 1"/>
    <property type="match status" value="1"/>
</dbReference>
<gene>
    <name evidence="3" type="ORF">GJ668_07735</name>
</gene>
<comment type="caution">
    <text evidence="3">The sequence shown here is derived from an EMBL/GenBank/DDBJ whole genome shotgun (WGS) entry which is preliminary data.</text>
</comment>
<evidence type="ECO:0000313" key="3">
    <source>
        <dbReference type="EMBL" id="MTW20990.1"/>
    </source>
</evidence>
<accession>A0A6N8EBV8</accession>
<dbReference type="AlphaFoldDB" id="A0A6N8EBV8"/>
<keyword evidence="1" id="KW-0732">Signal</keyword>
<dbReference type="Pfam" id="PF13435">
    <property type="entry name" value="Cytochrome_C554"/>
    <property type="match status" value="1"/>
</dbReference>
<organism evidence="3 4">
    <name type="scientific">Allochromatium palmeri</name>
    <dbReference type="NCBI Taxonomy" id="231048"/>
    <lineage>
        <taxon>Bacteria</taxon>
        <taxon>Pseudomonadati</taxon>
        <taxon>Pseudomonadota</taxon>
        <taxon>Gammaproteobacteria</taxon>
        <taxon>Chromatiales</taxon>
        <taxon>Chromatiaceae</taxon>
        <taxon>Allochromatium</taxon>
    </lineage>
</organism>